<proteinExistence type="predicted"/>
<feature type="compositionally biased region" description="Basic and acidic residues" evidence="1">
    <location>
        <begin position="151"/>
        <end position="161"/>
    </location>
</feature>
<evidence type="ECO:0000256" key="1">
    <source>
        <dbReference type="SAM" id="MobiDB-lite"/>
    </source>
</evidence>
<feature type="region of interest" description="Disordered" evidence="1">
    <location>
        <begin position="135"/>
        <end position="173"/>
    </location>
</feature>
<dbReference type="Pfam" id="PF23086">
    <property type="entry name" value="Tudor_Coilin"/>
    <property type="match status" value="1"/>
</dbReference>
<dbReference type="InterPro" id="IPR056398">
    <property type="entry name" value="Tudor_Coilin"/>
</dbReference>
<evidence type="ECO:0000313" key="4">
    <source>
        <dbReference type="Proteomes" id="UP001283361"/>
    </source>
</evidence>
<feature type="region of interest" description="Disordered" evidence="1">
    <location>
        <begin position="62"/>
        <end position="95"/>
    </location>
</feature>
<reference evidence="3" key="1">
    <citation type="journal article" date="2023" name="G3 (Bethesda)">
        <title>A reference genome for the long-term kleptoplast-retaining sea slug Elysia crispata morphotype clarki.</title>
        <authorList>
            <person name="Eastman K.E."/>
            <person name="Pendleton A.L."/>
            <person name="Shaikh M.A."/>
            <person name="Suttiyut T."/>
            <person name="Ogas R."/>
            <person name="Tomko P."/>
            <person name="Gavelis G."/>
            <person name="Widhalm J.R."/>
            <person name="Wisecaver J.H."/>
        </authorList>
    </citation>
    <scope>NUCLEOTIDE SEQUENCE</scope>
    <source>
        <strain evidence="3">ECLA1</strain>
    </source>
</reference>
<dbReference type="InterPro" id="IPR024822">
    <property type="entry name" value="Coilin"/>
</dbReference>
<organism evidence="3 4">
    <name type="scientific">Elysia crispata</name>
    <name type="common">lettuce slug</name>
    <dbReference type="NCBI Taxonomy" id="231223"/>
    <lineage>
        <taxon>Eukaryota</taxon>
        <taxon>Metazoa</taxon>
        <taxon>Spiralia</taxon>
        <taxon>Lophotrochozoa</taxon>
        <taxon>Mollusca</taxon>
        <taxon>Gastropoda</taxon>
        <taxon>Heterobranchia</taxon>
        <taxon>Euthyneura</taxon>
        <taxon>Panpulmonata</taxon>
        <taxon>Sacoglossa</taxon>
        <taxon>Placobranchoidea</taxon>
        <taxon>Plakobranchidae</taxon>
        <taxon>Elysia</taxon>
    </lineage>
</organism>
<dbReference type="PANTHER" id="PTHR15197">
    <property type="entry name" value="COILIN P80"/>
    <property type="match status" value="1"/>
</dbReference>
<keyword evidence="4" id="KW-1185">Reference proteome</keyword>
<feature type="compositionally biased region" description="Basic and acidic residues" evidence="1">
    <location>
        <begin position="395"/>
        <end position="407"/>
    </location>
</feature>
<feature type="compositionally biased region" description="Basic residues" evidence="1">
    <location>
        <begin position="413"/>
        <end position="423"/>
    </location>
</feature>
<feature type="compositionally biased region" description="Polar residues" evidence="1">
    <location>
        <begin position="135"/>
        <end position="145"/>
    </location>
</feature>
<feature type="compositionally biased region" description="Polar residues" evidence="1">
    <location>
        <begin position="63"/>
        <end position="73"/>
    </location>
</feature>
<accession>A0AAE1DKX9</accession>
<feature type="region of interest" description="Disordered" evidence="1">
    <location>
        <begin position="395"/>
        <end position="442"/>
    </location>
</feature>
<comment type="caution">
    <text evidence="3">The sequence shown here is derived from an EMBL/GenBank/DDBJ whole genome shotgun (WGS) entry which is preliminary data.</text>
</comment>
<evidence type="ECO:0000259" key="2">
    <source>
        <dbReference type="Pfam" id="PF23086"/>
    </source>
</evidence>
<dbReference type="Proteomes" id="UP001283361">
    <property type="component" value="Unassembled WGS sequence"/>
</dbReference>
<dbReference type="PANTHER" id="PTHR15197:SF0">
    <property type="entry name" value="COILIN"/>
    <property type="match status" value="1"/>
</dbReference>
<dbReference type="EMBL" id="JAWDGP010003448">
    <property type="protein sequence ID" value="KAK3774242.1"/>
    <property type="molecule type" value="Genomic_DNA"/>
</dbReference>
<feature type="compositionally biased region" description="Basic and acidic residues" evidence="1">
    <location>
        <begin position="80"/>
        <end position="89"/>
    </location>
</feature>
<dbReference type="GO" id="GO:0030620">
    <property type="term" value="F:U2 snRNA binding"/>
    <property type="evidence" value="ECO:0007669"/>
    <property type="project" value="TreeGrafter"/>
</dbReference>
<dbReference type="GO" id="GO:0000387">
    <property type="term" value="P:spliceosomal snRNP assembly"/>
    <property type="evidence" value="ECO:0007669"/>
    <property type="project" value="TreeGrafter"/>
</dbReference>
<protein>
    <recommendedName>
        <fullName evidence="2">Coilin tudor domain-containing protein</fullName>
    </recommendedName>
</protein>
<dbReference type="AlphaFoldDB" id="A0AAE1DKX9"/>
<name>A0AAE1DKX9_9GAST</name>
<dbReference type="GO" id="GO:0015030">
    <property type="term" value="C:Cajal body"/>
    <property type="evidence" value="ECO:0007669"/>
    <property type="project" value="TreeGrafter"/>
</dbReference>
<sequence>MAAPYEHDSVRIRVNFADSKGLKSLELRQRWTLFFLSECPTIKDIEHKLVTDLRRELNHPIRNWSNDGQTKLQDSLAPELSEKSEESKSKVRSRSRSRFQPELPRFCEIFLNGFWLPSHESSRILRDGDEVEIKTSSTPLNLNQTFDDDDERRKTKSEKLKKSSSNEAYDRDQVETILVEEKPGKAKRQKETSEKHIPQEGDIPTEKLISKERLSFESPAIKRDRNDEDILALDQDNIYGQLSSRKKHKRKRDFSFETIHHTKITATPSFDVVEKNSKPASPWSEGGRQYLQSLIKDRIGELTSQSNGQICKGAQVTPPVEHKFISKAENNSKQNLQSALSKNVSPLVPESCLQRDIQVLDKVTGHQLSHLDLQQEREGLSHLLVDKRKFAFERNEKPHDIQTHETAGDVVAKRKRRRKRKSNRNKETSTQPVDLDQSHTKSERDYNLKLPQHLQPPQNNRLIFDDDEDADEDDKCLNTVIDCEKNNFEKSLSQSALFTSHSNNKSFVLNMQPSNQQELIVSPANQNLSKCLRSVQGVGHVSPSGGSDTFFKYTESKEYGVITSDRKNVSYNKVESVVPKLSSFVSADDRFASLLGSTKRLPSSVKISPVVIPRQQVNSAENKDTHATNGSLRNYSTEAKTNGHEMHLETSTVIQESKQVNEQPQAPQETLCPATSNEFEALSTSSLAEVSVKKQPALPSRRDIEEGLKPWPKITWPRHSNIDNLPDLKKPPKQGDILMYKVLELSEDYCPTLSGYKKALVLEVDMSDDPAQLELLMFEAEKKRQGRFELELDVEQGSGDDDPGNFDRSRYLTTVSWSDLVEAKLVSET</sequence>
<evidence type="ECO:0000313" key="3">
    <source>
        <dbReference type="EMBL" id="KAK3774242.1"/>
    </source>
</evidence>
<gene>
    <name evidence="3" type="ORF">RRG08_050748</name>
</gene>
<dbReference type="GO" id="GO:0030619">
    <property type="term" value="F:U1 snRNA binding"/>
    <property type="evidence" value="ECO:0007669"/>
    <property type="project" value="TreeGrafter"/>
</dbReference>
<feature type="domain" description="Coilin tudor" evidence="2">
    <location>
        <begin position="720"/>
        <end position="785"/>
    </location>
</feature>